<dbReference type="KEGG" id="spu:105442539"/>
<dbReference type="GO" id="GO:0000978">
    <property type="term" value="F:RNA polymerase II cis-regulatory region sequence-specific DNA binding"/>
    <property type="evidence" value="ECO:0000318"/>
    <property type="project" value="GO_Central"/>
</dbReference>
<dbReference type="RefSeq" id="XP_030849257.1">
    <property type="nucleotide sequence ID" value="XM_030993397.1"/>
</dbReference>
<dbReference type="OMA" id="NENARYK"/>
<evidence type="ECO:0000313" key="3">
    <source>
        <dbReference type="Proteomes" id="UP000007110"/>
    </source>
</evidence>
<organism evidence="2 3">
    <name type="scientific">Strongylocentrotus purpuratus</name>
    <name type="common">Purple sea urchin</name>
    <dbReference type="NCBI Taxonomy" id="7668"/>
    <lineage>
        <taxon>Eukaryota</taxon>
        <taxon>Metazoa</taxon>
        <taxon>Echinodermata</taxon>
        <taxon>Eleutherozoa</taxon>
        <taxon>Echinozoa</taxon>
        <taxon>Echinoidea</taxon>
        <taxon>Euechinoidea</taxon>
        <taxon>Echinacea</taxon>
        <taxon>Camarodonta</taxon>
        <taxon>Echinidea</taxon>
        <taxon>Strongylocentrotidae</taxon>
        <taxon>Strongylocentrotus</taxon>
    </lineage>
</organism>
<accession>A0A7M7PER4</accession>
<dbReference type="OrthoDB" id="10056949at2759"/>
<dbReference type="GO" id="GO:0006357">
    <property type="term" value="P:regulation of transcription by RNA polymerase II"/>
    <property type="evidence" value="ECO:0000318"/>
    <property type="project" value="GO_Central"/>
</dbReference>
<dbReference type="InterPro" id="IPR039779">
    <property type="entry name" value="RFX-like"/>
</dbReference>
<dbReference type="GO" id="GO:0000981">
    <property type="term" value="F:DNA-binding transcription factor activity, RNA polymerase II-specific"/>
    <property type="evidence" value="ECO:0000318"/>
    <property type="project" value="GO_Central"/>
</dbReference>
<keyword evidence="3" id="KW-1185">Reference proteome</keyword>
<reference evidence="2" key="2">
    <citation type="submission" date="2021-01" db="UniProtKB">
        <authorList>
            <consortium name="EnsemblMetazoa"/>
        </authorList>
    </citation>
    <scope>IDENTIFICATION</scope>
</reference>
<dbReference type="PANTHER" id="PTHR12619">
    <property type="entry name" value="RFX TRANSCRIPTION FACTOR FAMILY"/>
    <property type="match status" value="1"/>
</dbReference>
<reference evidence="3" key="1">
    <citation type="submission" date="2015-02" db="EMBL/GenBank/DDBJ databases">
        <title>Genome sequencing for Strongylocentrotus purpuratus.</title>
        <authorList>
            <person name="Murali S."/>
            <person name="Liu Y."/>
            <person name="Vee V."/>
            <person name="English A."/>
            <person name="Wang M."/>
            <person name="Skinner E."/>
            <person name="Han Y."/>
            <person name="Muzny D.M."/>
            <person name="Worley K.C."/>
            <person name="Gibbs R.A."/>
        </authorList>
    </citation>
    <scope>NUCLEOTIDE SEQUENCE</scope>
</reference>
<name>A0A7M7PER4_STRPU</name>
<dbReference type="PANTHER" id="PTHR12619:SF5">
    <property type="entry name" value="TRANSCRIPTION FACTOR RFX4"/>
    <property type="match status" value="1"/>
</dbReference>
<dbReference type="Proteomes" id="UP000007110">
    <property type="component" value="Unassembled WGS sequence"/>
</dbReference>
<feature type="domain" description="RFX1-4/6/8-like BCD" evidence="1">
    <location>
        <begin position="2"/>
        <end position="149"/>
    </location>
</feature>
<dbReference type="AlphaFoldDB" id="A0A7M7PER4"/>
<dbReference type="EnsemblMetazoa" id="XM_030993397">
    <property type="protein sequence ID" value="XP_030849257"/>
    <property type="gene ID" value="LOC105442539"/>
</dbReference>
<evidence type="ECO:0000313" key="2">
    <source>
        <dbReference type="EnsemblMetazoa" id="XP_030849257"/>
    </source>
</evidence>
<dbReference type="InParanoid" id="A0A7M7PER4"/>
<dbReference type="InterPro" id="IPR057321">
    <property type="entry name" value="RFX1-4/6/8-like_BCD"/>
</dbReference>
<protein>
    <recommendedName>
        <fullName evidence="1">RFX1-4/6/8-like BCD domain-containing protein</fullName>
    </recommendedName>
</protein>
<dbReference type="Pfam" id="PF25340">
    <property type="entry name" value="BCD_RFX"/>
    <property type="match status" value="1"/>
</dbReference>
<dbReference type="GeneID" id="105442539"/>
<evidence type="ECO:0000259" key="1">
    <source>
        <dbReference type="Pfam" id="PF25340"/>
    </source>
</evidence>
<proteinExistence type="predicted"/>
<sequence length="262" mass="30058">MTLNHLAQAARTVTQSSDVILQMSDDWSLLDLDSICRQTVSVTCAKGTTRWFNTLLNACEEFEKILDDDVTLGRFTDWLDKLTKTFIVEPSNNQSNRVCKLTRKFLLTWSTFTSKVIRDLTIGSAPSFGSFHILQLMLEQYILYRVDLIMSDARMNATLSILRRDSCQDETLEEIEESFRWRNAAGLTNNHTRTYPWGTSSNENPRYMQGSIDAPSFNAFPDWSRVQDGVASSNHLEHATWRHENALFTHAQLPQQFLATTF</sequence>